<feature type="transmembrane region" description="Helical" evidence="9">
    <location>
        <begin position="55"/>
        <end position="72"/>
    </location>
</feature>
<organism evidence="11 12">
    <name type="scientific">Castellaniella defragrans</name>
    <name type="common">Alcaligenes defragrans</name>
    <dbReference type="NCBI Taxonomy" id="75697"/>
    <lineage>
        <taxon>Bacteria</taxon>
        <taxon>Pseudomonadati</taxon>
        <taxon>Pseudomonadota</taxon>
        <taxon>Betaproteobacteria</taxon>
        <taxon>Burkholderiales</taxon>
        <taxon>Alcaligenaceae</taxon>
        <taxon>Castellaniella</taxon>
    </lineage>
</organism>
<evidence type="ECO:0000256" key="8">
    <source>
        <dbReference type="ARBA" id="ARBA00038436"/>
    </source>
</evidence>
<evidence type="ECO:0000256" key="2">
    <source>
        <dbReference type="ARBA" id="ARBA00022448"/>
    </source>
</evidence>
<comment type="subcellular location">
    <subcellularLocation>
        <location evidence="1 9">Cell inner membrane</location>
        <topology evidence="1 9">Multi-pass membrane protein</topology>
    </subcellularLocation>
</comment>
<evidence type="ECO:0000313" key="11">
    <source>
        <dbReference type="EMBL" id="MBB6084174.1"/>
    </source>
</evidence>
<evidence type="ECO:0000259" key="10">
    <source>
        <dbReference type="Pfam" id="PF04290"/>
    </source>
</evidence>
<feature type="domain" description="Tripartite ATP-independent periplasmic transporters DctQ component" evidence="10">
    <location>
        <begin position="31"/>
        <end position="158"/>
    </location>
</feature>
<evidence type="ECO:0000313" key="12">
    <source>
        <dbReference type="Proteomes" id="UP000541136"/>
    </source>
</evidence>
<keyword evidence="4 9" id="KW-0997">Cell inner membrane</keyword>
<sequence length="164" mass="17780">MHTPDTAAGAPRKPLIRKAAEAFMAITLALMVVAVFSNVVLRYAFGTGLVIYEELSRLLFVWLVCMGTVVTAHEKRHLSFDLLVDRVGPRTRAAMDALATLVAAVVLGMVVKGAWDQVIAGLHSYSPVIGYPLAIAAAATLFMAAAMEVLLFKQAVLDRRRNRT</sequence>
<dbReference type="PANTHER" id="PTHR35011:SF2">
    <property type="entry name" value="2,3-DIKETO-L-GULONATE TRAP TRANSPORTER SMALL PERMEASE PROTEIN YIAM"/>
    <property type="match status" value="1"/>
</dbReference>
<proteinExistence type="inferred from homology"/>
<evidence type="ECO:0000256" key="9">
    <source>
        <dbReference type="RuleBase" id="RU369079"/>
    </source>
</evidence>
<feature type="transmembrane region" description="Helical" evidence="9">
    <location>
        <begin position="22"/>
        <end position="43"/>
    </location>
</feature>
<protein>
    <recommendedName>
        <fullName evidence="9">TRAP transporter small permease protein</fullName>
    </recommendedName>
</protein>
<comment type="similarity">
    <text evidence="8 9">Belongs to the TRAP transporter small permease family.</text>
</comment>
<feature type="transmembrane region" description="Helical" evidence="9">
    <location>
        <begin position="93"/>
        <end position="111"/>
    </location>
</feature>
<dbReference type="Pfam" id="PF04290">
    <property type="entry name" value="DctQ"/>
    <property type="match status" value="1"/>
</dbReference>
<comment type="function">
    <text evidence="9">Part of the tripartite ATP-independent periplasmic (TRAP) transport system.</text>
</comment>
<gene>
    <name evidence="11" type="ORF">HNR28_002219</name>
</gene>
<keyword evidence="6 9" id="KW-1133">Transmembrane helix</keyword>
<reference evidence="11 12" key="1">
    <citation type="submission" date="2020-08" db="EMBL/GenBank/DDBJ databases">
        <title>Genomic Encyclopedia of Type Strains, Phase IV (KMG-IV): sequencing the most valuable type-strain genomes for metagenomic binning, comparative biology and taxonomic classification.</title>
        <authorList>
            <person name="Goeker M."/>
        </authorList>
    </citation>
    <scope>NUCLEOTIDE SEQUENCE [LARGE SCALE GENOMIC DNA]</scope>
    <source>
        <strain evidence="11 12">DSM 12141</strain>
    </source>
</reference>
<dbReference type="AlphaFoldDB" id="A0A7W9TP18"/>
<keyword evidence="5 9" id="KW-0812">Transmembrane</keyword>
<evidence type="ECO:0000256" key="6">
    <source>
        <dbReference type="ARBA" id="ARBA00022989"/>
    </source>
</evidence>
<dbReference type="InterPro" id="IPR007387">
    <property type="entry name" value="TRAP_DctQ"/>
</dbReference>
<dbReference type="GO" id="GO:0022857">
    <property type="term" value="F:transmembrane transporter activity"/>
    <property type="evidence" value="ECO:0007669"/>
    <property type="project" value="UniProtKB-UniRule"/>
</dbReference>
<evidence type="ECO:0000256" key="4">
    <source>
        <dbReference type="ARBA" id="ARBA00022519"/>
    </source>
</evidence>
<dbReference type="EMBL" id="JACHIB010000012">
    <property type="protein sequence ID" value="MBB6084174.1"/>
    <property type="molecule type" value="Genomic_DNA"/>
</dbReference>
<comment type="caution">
    <text evidence="11">The sequence shown here is derived from an EMBL/GenBank/DDBJ whole genome shotgun (WGS) entry which is preliminary data.</text>
</comment>
<comment type="subunit">
    <text evidence="9">The complex comprises the extracytoplasmic solute receptor protein and the two transmembrane proteins.</text>
</comment>
<keyword evidence="7 9" id="KW-0472">Membrane</keyword>
<dbReference type="Proteomes" id="UP000541136">
    <property type="component" value="Unassembled WGS sequence"/>
</dbReference>
<dbReference type="GO" id="GO:0015740">
    <property type="term" value="P:C4-dicarboxylate transport"/>
    <property type="evidence" value="ECO:0007669"/>
    <property type="project" value="TreeGrafter"/>
</dbReference>
<evidence type="ECO:0000256" key="1">
    <source>
        <dbReference type="ARBA" id="ARBA00004429"/>
    </source>
</evidence>
<evidence type="ECO:0000256" key="7">
    <source>
        <dbReference type="ARBA" id="ARBA00023136"/>
    </source>
</evidence>
<keyword evidence="2 9" id="KW-0813">Transport</keyword>
<accession>A0A7W9TP18</accession>
<evidence type="ECO:0000256" key="3">
    <source>
        <dbReference type="ARBA" id="ARBA00022475"/>
    </source>
</evidence>
<dbReference type="GO" id="GO:0005886">
    <property type="term" value="C:plasma membrane"/>
    <property type="evidence" value="ECO:0007669"/>
    <property type="project" value="UniProtKB-SubCell"/>
</dbReference>
<keyword evidence="3" id="KW-1003">Cell membrane</keyword>
<dbReference type="RefSeq" id="WP_043679315.1">
    <property type="nucleotide sequence ID" value="NZ_JACHIB010000012.1"/>
</dbReference>
<feature type="transmembrane region" description="Helical" evidence="9">
    <location>
        <begin position="131"/>
        <end position="152"/>
    </location>
</feature>
<name>A0A7W9TP18_CASDE</name>
<dbReference type="PANTHER" id="PTHR35011">
    <property type="entry name" value="2,3-DIKETO-L-GULONATE TRAP TRANSPORTER SMALL PERMEASE PROTEIN YIAM"/>
    <property type="match status" value="1"/>
</dbReference>
<dbReference type="InterPro" id="IPR055348">
    <property type="entry name" value="DctQ"/>
</dbReference>
<evidence type="ECO:0000256" key="5">
    <source>
        <dbReference type="ARBA" id="ARBA00022692"/>
    </source>
</evidence>